<organism evidence="5 6">
    <name type="scientific">Lentzea tibetensis</name>
    <dbReference type="NCBI Taxonomy" id="2591470"/>
    <lineage>
        <taxon>Bacteria</taxon>
        <taxon>Bacillati</taxon>
        <taxon>Actinomycetota</taxon>
        <taxon>Actinomycetes</taxon>
        <taxon>Pseudonocardiales</taxon>
        <taxon>Pseudonocardiaceae</taxon>
        <taxon>Lentzea</taxon>
    </lineage>
</organism>
<dbReference type="InterPro" id="IPR049945">
    <property type="entry name" value="AAA_22"/>
</dbReference>
<dbReference type="InterPro" id="IPR011990">
    <property type="entry name" value="TPR-like_helical_dom_sf"/>
</dbReference>
<dbReference type="PANTHER" id="PTHR47691">
    <property type="entry name" value="REGULATOR-RELATED"/>
    <property type="match status" value="1"/>
</dbReference>
<dbReference type="SUPFAM" id="SSF52540">
    <property type="entry name" value="P-loop containing nucleoside triphosphate hydrolases"/>
    <property type="match status" value="1"/>
</dbReference>
<dbReference type="InterPro" id="IPR005158">
    <property type="entry name" value="BTAD"/>
</dbReference>
<dbReference type="Pfam" id="PF25872">
    <property type="entry name" value="HTH_77"/>
    <property type="match status" value="1"/>
</dbReference>
<dbReference type="CDD" id="cd15831">
    <property type="entry name" value="BTAD"/>
    <property type="match status" value="1"/>
</dbReference>
<dbReference type="PANTHER" id="PTHR47691:SF3">
    <property type="entry name" value="HTH-TYPE TRANSCRIPTIONAL REGULATOR RV0890C-RELATED"/>
    <property type="match status" value="1"/>
</dbReference>
<dbReference type="SMART" id="SM01043">
    <property type="entry name" value="BTAD"/>
    <property type="match status" value="1"/>
</dbReference>
<dbReference type="GO" id="GO:0016887">
    <property type="term" value="F:ATP hydrolysis activity"/>
    <property type="evidence" value="ECO:0007669"/>
    <property type="project" value="InterPro"/>
</dbReference>
<reference evidence="5 6" key="1">
    <citation type="submission" date="2019-07" db="EMBL/GenBank/DDBJ databases">
        <title>Lentzea xizangensis sp. nov., isolated from Qinghai-Tibetan Plateau Soils.</title>
        <authorList>
            <person name="Huang J."/>
        </authorList>
    </citation>
    <scope>NUCLEOTIDE SEQUENCE [LARGE SCALE GENOMIC DNA]</scope>
    <source>
        <strain evidence="5 6">FXJ1.1311</strain>
    </source>
</reference>
<dbReference type="InterPro" id="IPR058852">
    <property type="entry name" value="HTH_77"/>
</dbReference>
<dbReference type="SMART" id="SM00862">
    <property type="entry name" value="Trans_reg_C"/>
    <property type="match status" value="1"/>
</dbReference>
<evidence type="ECO:0000256" key="1">
    <source>
        <dbReference type="ARBA" id="ARBA00005820"/>
    </source>
</evidence>
<name>A0A563F049_9PSEU</name>
<dbReference type="PROSITE" id="PS51755">
    <property type="entry name" value="OMPR_PHOB"/>
    <property type="match status" value="1"/>
</dbReference>
<sequence length="890" mass="96287">MGGVTFGILGPLEARTADGPVALGGPRPRSLLALLLLEAGHVVPTDRLIDGLYGEDPPGDAANALQGQVSRLRRTLGSGVIEFHPAGYRIVVSPDDVDAHRFTRLAADGRRALEAGDAASASSLLRSALELWRGPALVDVPVATAQAARLEELRVAALEDRVAADLLLGEAGLVAELQELVAAHPLRERLRGQLMRALYGAGRQAEALEVYEDARRLLADELGADPSPELAAVHLAVLRGETVARTGLPAQLTSFVGREGELTRIADLLDRERLVTLTGPGGAGKTRLSVEAAARDPRESCFVDFAQLRDGTGVQQTVLGALGLRESGLPQQDPRERLVAALHDRKVLLVLDNCEHVIDAAAQLAHDLLGACPDLRVIATSREALNITGEVLCPVPPLELEPSVSLFKDRARAVRPEFTPDDDTRRICAALDGLPLAIELAAARLRTLTTGELASRLDDRFRLLNRGSRTVAPRHQTLRAVVEWSWDLLDEEEQDLAARLSVFAGGATLESAAHVCASDDVLDLLAGLVDKSLVEVSDGRYRMLETIRAFCAERLENPEATARRHAEYFRDLAAEADAHLRNEEQLTWIARLGAEHANLRAALAWAVAADEPLALDLFRELSWYWYLRGVRAEVVPLAQRLLAQLEPSATEEYVIIAAHAAPEQVAELLPRLTGPIRQPFVLIAWAMLAGPPDPDTETNPLRIEIESSTDPWIQGLVGFSNGYTTWFVSGDREGAERSCLDALTKFRSLGERWGLAQVLDALANLATDPARAVELTDEALEVVGQLSASEELAELRCRRADRLVALGDLVGAQRDYSLALELARRAGLAATRALAHAGLGELARRRGELAEARRLLDQAVLETGPGWMHDAARAQVDEAFARLAADESRS</sequence>
<dbReference type="GO" id="GO:0000160">
    <property type="term" value="P:phosphorelay signal transduction system"/>
    <property type="evidence" value="ECO:0007669"/>
    <property type="project" value="InterPro"/>
</dbReference>
<dbReference type="InterPro" id="IPR027417">
    <property type="entry name" value="P-loop_NTPase"/>
</dbReference>
<dbReference type="Pfam" id="PF00486">
    <property type="entry name" value="Trans_reg_C"/>
    <property type="match status" value="1"/>
</dbReference>
<proteinExistence type="inferred from homology"/>
<feature type="domain" description="OmpR/PhoB-type" evidence="4">
    <location>
        <begin position="1"/>
        <end position="92"/>
    </location>
</feature>
<dbReference type="Proteomes" id="UP000316639">
    <property type="component" value="Unassembled WGS sequence"/>
</dbReference>
<protein>
    <submittedName>
        <fullName evidence="5">AAA family ATPase</fullName>
    </submittedName>
</protein>
<dbReference type="EMBL" id="VOBR01000003">
    <property type="protein sequence ID" value="TWP53357.1"/>
    <property type="molecule type" value="Genomic_DNA"/>
</dbReference>
<dbReference type="Pfam" id="PF03704">
    <property type="entry name" value="BTAD"/>
    <property type="match status" value="1"/>
</dbReference>
<evidence type="ECO:0000313" key="6">
    <source>
        <dbReference type="Proteomes" id="UP000316639"/>
    </source>
</evidence>
<dbReference type="OrthoDB" id="9812579at2"/>
<dbReference type="InterPro" id="IPR036388">
    <property type="entry name" value="WH-like_DNA-bd_sf"/>
</dbReference>
<evidence type="ECO:0000313" key="5">
    <source>
        <dbReference type="EMBL" id="TWP53357.1"/>
    </source>
</evidence>
<dbReference type="SUPFAM" id="SSF46894">
    <property type="entry name" value="C-terminal effector domain of the bipartite response regulators"/>
    <property type="match status" value="1"/>
</dbReference>
<evidence type="ECO:0000259" key="4">
    <source>
        <dbReference type="PROSITE" id="PS51755"/>
    </source>
</evidence>
<dbReference type="PRINTS" id="PR00364">
    <property type="entry name" value="DISEASERSIST"/>
</dbReference>
<dbReference type="SUPFAM" id="SSF48452">
    <property type="entry name" value="TPR-like"/>
    <property type="match status" value="2"/>
</dbReference>
<comment type="similarity">
    <text evidence="1">Belongs to the AfsR/DnrI/RedD regulatory family.</text>
</comment>
<dbReference type="AlphaFoldDB" id="A0A563F049"/>
<dbReference type="GO" id="GO:0003677">
    <property type="term" value="F:DNA binding"/>
    <property type="evidence" value="ECO:0007669"/>
    <property type="project" value="UniProtKB-UniRule"/>
</dbReference>
<dbReference type="Gene3D" id="1.25.40.10">
    <property type="entry name" value="Tetratricopeptide repeat domain"/>
    <property type="match status" value="2"/>
</dbReference>
<dbReference type="InterPro" id="IPR001867">
    <property type="entry name" value="OmpR/PhoB-type_DNA-bd"/>
</dbReference>
<dbReference type="GO" id="GO:0006355">
    <property type="term" value="P:regulation of DNA-templated transcription"/>
    <property type="evidence" value="ECO:0007669"/>
    <property type="project" value="InterPro"/>
</dbReference>
<keyword evidence="2 3" id="KW-0238">DNA-binding</keyword>
<dbReference type="Gene3D" id="3.40.50.300">
    <property type="entry name" value="P-loop containing nucleotide triphosphate hydrolases"/>
    <property type="match status" value="1"/>
</dbReference>
<gene>
    <name evidence="5" type="ORF">FKR81_05160</name>
</gene>
<keyword evidence="6" id="KW-1185">Reference proteome</keyword>
<feature type="DNA-binding region" description="OmpR/PhoB-type" evidence="3">
    <location>
        <begin position="1"/>
        <end position="92"/>
    </location>
</feature>
<evidence type="ECO:0000256" key="3">
    <source>
        <dbReference type="PROSITE-ProRule" id="PRU01091"/>
    </source>
</evidence>
<dbReference type="Pfam" id="PF13401">
    <property type="entry name" value="AAA_22"/>
    <property type="match status" value="1"/>
</dbReference>
<dbReference type="InterPro" id="IPR016032">
    <property type="entry name" value="Sig_transdc_resp-reg_C-effctor"/>
</dbReference>
<comment type="caution">
    <text evidence="5">The sequence shown here is derived from an EMBL/GenBank/DDBJ whole genome shotgun (WGS) entry which is preliminary data.</text>
</comment>
<evidence type="ECO:0000256" key="2">
    <source>
        <dbReference type="ARBA" id="ARBA00023125"/>
    </source>
</evidence>
<dbReference type="Gene3D" id="1.10.10.10">
    <property type="entry name" value="Winged helix-like DNA-binding domain superfamily/Winged helix DNA-binding domain"/>
    <property type="match status" value="1"/>
</dbReference>
<accession>A0A563F049</accession>